<dbReference type="RefSeq" id="WP_023926808.1">
    <property type="nucleotide sequence ID" value="NZ_KI669454.1"/>
</dbReference>
<gene>
    <name evidence="4" type="ORF">HMPREF2086_00140</name>
</gene>
<comment type="caution">
    <text evidence="4">The sequence shown here is derived from an EMBL/GenBank/DDBJ whole genome shotgun (WGS) entry which is preliminary data.</text>
</comment>
<dbReference type="SUPFAM" id="SSF53448">
    <property type="entry name" value="Nucleotide-diphospho-sugar transferases"/>
    <property type="match status" value="1"/>
</dbReference>
<sequence length="433" mass="48697">MSIYDSNTLDTKTRNLANPNENLASLVGLSIVVPCYNEEVSLPLFMEEITKVMSGVVPLLLDNVALIAPMEMPTKNDFARSDFAKNGKNTSGFLPYEIIFVNDGSRDKTLQVLDNIVAKESSDEAKARKIHIHSFSRNFGKEAAILAGLGKAQGQGVVLIDADLQDPPRLIGDMVRIWLESKRETKIIYARRTTRAGESKIRAFLSEMFYKVSNFISEVKIESGVRDFRLMDREVIASLLQMGEYHRFCKAMFAWVGYKRECLEYEYIPHIKESSSWSFWKLFKYAIEGIVSFSTMPLRIAFVLGFIISAFAAVFGVYRIIDTIIYGNAVAGYPSLIVIITFIGGIQLMILGVIGEYIARIYEQVKSRPHFILEHRNVYEGVAYNPSTQPSATAKSKDSSKDLSQDLSKNPPKVSKTPSQNLVQNQKEKTSLF</sequence>
<dbReference type="eggNOG" id="COG1215">
    <property type="taxonomic scope" value="Bacteria"/>
</dbReference>
<reference evidence="4 5" key="1">
    <citation type="journal article" date="2014" name="Genome Announc.">
        <title>Draft genome sequences of six enterohepatic helicobacter species isolated from humans and one from rhesus macaques.</title>
        <authorList>
            <person name="Shen Z."/>
            <person name="Sheh A."/>
            <person name="Young S.K."/>
            <person name="Abouelliel A."/>
            <person name="Ward D.V."/>
            <person name="Earl A.M."/>
            <person name="Fox J.G."/>
        </authorList>
    </citation>
    <scope>NUCLEOTIDE SEQUENCE [LARGE SCALE GENOMIC DNA]</scope>
    <source>
        <strain evidence="4 5">MIT 99-5501</strain>
    </source>
</reference>
<feature type="domain" description="Glycosyltransferase 2-like" evidence="3">
    <location>
        <begin position="94"/>
        <end position="237"/>
    </location>
</feature>
<name>V8CDJ4_9HELI</name>
<dbReference type="PANTHER" id="PTHR48090:SF8">
    <property type="entry name" value="GLYCOSYLTRANSFERASE CSBB-RELATED"/>
    <property type="match status" value="1"/>
</dbReference>
<feature type="compositionally biased region" description="Polar residues" evidence="1">
    <location>
        <begin position="416"/>
        <end position="425"/>
    </location>
</feature>
<keyword evidence="5" id="KW-1185">Reference proteome</keyword>
<dbReference type="AlphaFoldDB" id="V8CDJ4"/>
<protein>
    <recommendedName>
        <fullName evidence="3">Glycosyltransferase 2-like domain-containing protein</fullName>
    </recommendedName>
</protein>
<feature type="transmembrane region" description="Helical" evidence="2">
    <location>
        <begin position="300"/>
        <end position="321"/>
    </location>
</feature>
<dbReference type="HOGENOM" id="CLU_033536_0_1_7"/>
<accession>V8CDJ4</accession>
<feature type="transmembrane region" description="Helical" evidence="2">
    <location>
        <begin position="333"/>
        <end position="359"/>
    </location>
</feature>
<dbReference type="InterPro" id="IPR050256">
    <property type="entry name" value="Glycosyltransferase_2"/>
</dbReference>
<dbReference type="PANTHER" id="PTHR48090">
    <property type="entry name" value="UNDECAPRENYL-PHOSPHATE 4-DEOXY-4-FORMAMIDO-L-ARABINOSE TRANSFERASE-RELATED"/>
    <property type="match status" value="1"/>
</dbReference>
<evidence type="ECO:0000313" key="5">
    <source>
        <dbReference type="Proteomes" id="UP000018731"/>
    </source>
</evidence>
<feature type="region of interest" description="Disordered" evidence="1">
    <location>
        <begin position="388"/>
        <end position="433"/>
    </location>
</feature>
<keyword evidence="2" id="KW-0472">Membrane</keyword>
<dbReference type="InterPro" id="IPR001173">
    <property type="entry name" value="Glyco_trans_2-like"/>
</dbReference>
<dbReference type="InterPro" id="IPR029044">
    <property type="entry name" value="Nucleotide-diphossugar_trans"/>
</dbReference>
<proteinExistence type="predicted"/>
<evidence type="ECO:0000313" key="4">
    <source>
        <dbReference type="EMBL" id="ETD24806.1"/>
    </source>
</evidence>
<keyword evidence="2" id="KW-0812">Transmembrane</keyword>
<dbReference type="Pfam" id="PF00535">
    <property type="entry name" value="Glycos_transf_2"/>
    <property type="match status" value="1"/>
</dbReference>
<dbReference type="PATRIC" id="fig|1357400.3.peg.209"/>
<dbReference type="STRING" id="1357400.HMPREF2086_00140"/>
<keyword evidence="2" id="KW-1133">Transmembrane helix</keyword>
<dbReference type="Proteomes" id="UP000018731">
    <property type="component" value="Unassembled WGS sequence"/>
</dbReference>
<evidence type="ECO:0000256" key="1">
    <source>
        <dbReference type="SAM" id="MobiDB-lite"/>
    </source>
</evidence>
<dbReference type="OrthoDB" id="9802649at2"/>
<organism evidence="4 5">
    <name type="scientific">Helicobacter macacae MIT 99-5501</name>
    <dbReference type="NCBI Taxonomy" id="1357400"/>
    <lineage>
        <taxon>Bacteria</taxon>
        <taxon>Pseudomonadati</taxon>
        <taxon>Campylobacterota</taxon>
        <taxon>Epsilonproteobacteria</taxon>
        <taxon>Campylobacterales</taxon>
        <taxon>Helicobacteraceae</taxon>
        <taxon>Helicobacter</taxon>
    </lineage>
</organism>
<dbReference type="EMBL" id="AZJI01000001">
    <property type="protein sequence ID" value="ETD24806.1"/>
    <property type="molecule type" value="Genomic_DNA"/>
</dbReference>
<evidence type="ECO:0000259" key="3">
    <source>
        <dbReference type="Pfam" id="PF00535"/>
    </source>
</evidence>
<dbReference type="Gene3D" id="3.90.550.10">
    <property type="entry name" value="Spore Coat Polysaccharide Biosynthesis Protein SpsA, Chain A"/>
    <property type="match status" value="1"/>
</dbReference>
<feature type="compositionally biased region" description="Basic and acidic residues" evidence="1">
    <location>
        <begin position="395"/>
        <end position="404"/>
    </location>
</feature>
<dbReference type="GO" id="GO:0005886">
    <property type="term" value="C:plasma membrane"/>
    <property type="evidence" value="ECO:0007669"/>
    <property type="project" value="TreeGrafter"/>
</dbReference>
<dbReference type="CDD" id="cd04187">
    <property type="entry name" value="DPM1_like_bac"/>
    <property type="match status" value="1"/>
</dbReference>
<evidence type="ECO:0000256" key="2">
    <source>
        <dbReference type="SAM" id="Phobius"/>
    </source>
</evidence>